<keyword evidence="3" id="KW-1185">Reference proteome</keyword>
<accession>A0A6A6IWA8</accession>
<protein>
    <submittedName>
        <fullName evidence="2">Uncharacterized protein</fullName>
    </submittedName>
</protein>
<dbReference type="RefSeq" id="XP_033689361.1">
    <property type="nucleotide sequence ID" value="XM_033827797.1"/>
</dbReference>
<dbReference type="AlphaFoldDB" id="A0A6A6IWA8"/>
<dbReference type="GeneID" id="54581127"/>
<evidence type="ECO:0000256" key="1">
    <source>
        <dbReference type="SAM" id="Phobius"/>
    </source>
</evidence>
<gene>
    <name evidence="2" type="ORF">BU26DRAFT_514285</name>
</gene>
<reference evidence="2" key="1">
    <citation type="journal article" date="2020" name="Stud. Mycol.">
        <title>101 Dothideomycetes genomes: a test case for predicting lifestyles and emergence of pathogens.</title>
        <authorList>
            <person name="Haridas S."/>
            <person name="Albert R."/>
            <person name="Binder M."/>
            <person name="Bloem J."/>
            <person name="Labutti K."/>
            <person name="Salamov A."/>
            <person name="Andreopoulos B."/>
            <person name="Baker S."/>
            <person name="Barry K."/>
            <person name="Bills G."/>
            <person name="Bluhm B."/>
            <person name="Cannon C."/>
            <person name="Castanera R."/>
            <person name="Culley D."/>
            <person name="Daum C."/>
            <person name="Ezra D."/>
            <person name="Gonzalez J."/>
            <person name="Henrissat B."/>
            <person name="Kuo A."/>
            <person name="Liang C."/>
            <person name="Lipzen A."/>
            <person name="Lutzoni F."/>
            <person name="Magnuson J."/>
            <person name="Mondo S."/>
            <person name="Nolan M."/>
            <person name="Ohm R."/>
            <person name="Pangilinan J."/>
            <person name="Park H.-J."/>
            <person name="Ramirez L."/>
            <person name="Alfaro M."/>
            <person name="Sun H."/>
            <person name="Tritt A."/>
            <person name="Yoshinaga Y."/>
            <person name="Zwiers L.-H."/>
            <person name="Turgeon B."/>
            <person name="Goodwin S."/>
            <person name="Spatafora J."/>
            <person name="Crous P."/>
            <person name="Grigoriev I."/>
        </authorList>
    </citation>
    <scope>NUCLEOTIDE SEQUENCE</scope>
    <source>
        <strain evidence="2">CBS 122368</strain>
    </source>
</reference>
<feature type="transmembrane region" description="Helical" evidence="1">
    <location>
        <begin position="12"/>
        <end position="31"/>
    </location>
</feature>
<feature type="transmembrane region" description="Helical" evidence="1">
    <location>
        <begin position="37"/>
        <end position="59"/>
    </location>
</feature>
<keyword evidence="1" id="KW-0472">Membrane</keyword>
<dbReference type="EMBL" id="ML987190">
    <property type="protein sequence ID" value="KAF2254357.1"/>
    <property type="molecule type" value="Genomic_DNA"/>
</dbReference>
<sequence>MPSVNSGRRTLLRYFSHCVLSLLSVAAYRTISAHSALRVLYILLGLPLASAVIQVICICSNKKPSAHCYSMPLLALTVALGHIAGLIQQSAHASPRPHAQACAIRFALSFFLVSESELYRLYYAQLGRTARGAEVLSATTSTAGRILLSLDRANADSEFCERSDVFNYEVGVPAYLRGAGTFAVFRDWKSGVPKMLSLVLFYAVNGCFCYPVKALLNLGPGPPGADLFVVATGRDVLFTTDKTWLMFLGWFVLLRPARLLNVILFWAVVDVEGSGLAGTYERR</sequence>
<feature type="transmembrane region" description="Helical" evidence="1">
    <location>
        <begin position="195"/>
        <end position="216"/>
    </location>
</feature>
<keyword evidence="1" id="KW-1133">Transmembrane helix</keyword>
<organism evidence="2 3">
    <name type="scientific">Trematosphaeria pertusa</name>
    <dbReference type="NCBI Taxonomy" id="390896"/>
    <lineage>
        <taxon>Eukaryota</taxon>
        <taxon>Fungi</taxon>
        <taxon>Dikarya</taxon>
        <taxon>Ascomycota</taxon>
        <taxon>Pezizomycotina</taxon>
        <taxon>Dothideomycetes</taxon>
        <taxon>Pleosporomycetidae</taxon>
        <taxon>Pleosporales</taxon>
        <taxon>Massarineae</taxon>
        <taxon>Trematosphaeriaceae</taxon>
        <taxon>Trematosphaeria</taxon>
    </lineage>
</organism>
<keyword evidence="1" id="KW-0812">Transmembrane</keyword>
<feature type="transmembrane region" description="Helical" evidence="1">
    <location>
        <begin position="71"/>
        <end position="91"/>
    </location>
</feature>
<evidence type="ECO:0000313" key="2">
    <source>
        <dbReference type="EMBL" id="KAF2254357.1"/>
    </source>
</evidence>
<dbReference type="OrthoDB" id="3761120at2759"/>
<dbReference type="Proteomes" id="UP000800094">
    <property type="component" value="Unassembled WGS sequence"/>
</dbReference>
<evidence type="ECO:0000313" key="3">
    <source>
        <dbReference type="Proteomes" id="UP000800094"/>
    </source>
</evidence>
<name>A0A6A6IWA8_9PLEO</name>
<proteinExistence type="predicted"/>